<dbReference type="Proteomes" id="UP000001555">
    <property type="component" value="Unassembled WGS sequence"/>
</dbReference>
<keyword evidence="9" id="KW-1185">Reference proteome</keyword>
<dbReference type="Pfam" id="PF13855">
    <property type="entry name" value="LRR_8"/>
    <property type="match status" value="2"/>
</dbReference>
<dbReference type="InterPro" id="IPR000483">
    <property type="entry name" value="Cys-rich_flank_reg_C"/>
</dbReference>
<dbReference type="HOGENOM" id="CLU_615795_0_0_1"/>
<keyword evidence="1" id="KW-0433">Leucine-rich repeat</keyword>
<evidence type="ECO:0000256" key="2">
    <source>
        <dbReference type="ARBA" id="ARBA00022729"/>
    </source>
</evidence>
<dbReference type="EMBL" id="ABJB010434113">
    <property type="status" value="NOT_ANNOTATED_CDS"/>
    <property type="molecule type" value="Genomic_DNA"/>
</dbReference>
<evidence type="ECO:0000313" key="9">
    <source>
        <dbReference type="Proteomes" id="UP000001555"/>
    </source>
</evidence>
<dbReference type="Pfam" id="PF13306">
    <property type="entry name" value="LRR_5"/>
    <property type="match status" value="1"/>
</dbReference>
<feature type="domain" description="LRRNT" evidence="5">
    <location>
        <begin position="316"/>
        <end position="348"/>
    </location>
</feature>
<dbReference type="VEuPathDB" id="VectorBase:ISCW018651"/>
<dbReference type="OrthoDB" id="283575at2759"/>
<evidence type="ECO:0000313" key="8">
    <source>
        <dbReference type="EnsemblMetazoa" id="ISCW018651-PA"/>
    </source>
</evidence>
<keyword evidence="3" id="KW-0677">Repeat</keyword>
<dbReference type="EMBL" id="DS737809">
    <property type="protein sequence ID" value="EEC07318.1"/>
    <property type="molecule type" value="Genomic_DNA"/>
</dbReference>
<name>B7PL46_IXOSC</name>
<evidence type="ECO:0000259" key="6">
    <source>
        <dbReference type="SMART" id="SM00082"/>
    </source>
</evidence>
<dbReference type="FunFam" id="3.80.10.10:FF:002013">
    <property type="entry name" value="Slit homolog 1b (Drosophila)"/>
    <property type="match status" value="1"/>
</dbReference>
<dbReference type="EnsemblMetazoa" id="ISCW018651-RA">
    <property type="protein sequence ID" value="ISCW018651-PA"/>
    <property type="gene ID" value="ISCW018651"/>
</dbReference>
<feature type="domain" description="LRRCT" evidence="6">
    <location>
        <begin position="136"/>
        <end position="185"/>
    </location>
</feature>
<dbReference type="InterPro" id="IPR032675">
    <property type="entry name" value="LRR_dom_sf"/>
</dbReference>
<reference evidence="7 9" key="1">
    <citation type="submission" date="2008-03" db="EMBL/GenBank/DDBJ databases">
        <title>Annotation of Ixodes scapularis.</title>
        <authorList>
            <consortium name="Ixodes scapularis Genome Project Consortium"/>
            <person name="Caler E."/>
            <person name="Hannick L.I."/>
            <person name="Bidwell S."/>
            <person name="Joardar V."/>
            <person name="Thiagarajan M."/>
            <person name="Amedeo P."/>
            <person name="Galinsky K.J."/>
            <person name="Schobel S."/>
            <person name="Inman J."/>
            <person name="Hostetler J."/>
            <person name="Miller J."/>
            <person name="Hammond M."/>
            <person name="Megy K."/>
            <person name="Lawson D."/>
            <person name="Kodira C."/>
            <person name="Sutton G."/>
            <person name="Meyer J."/>
            <person name="Hill C.A."/>
            <person name="Birren B."/>
            <person name="Nene V."/>
            <person name="Collins F."/>
            <person name="Alarcon-Chaidez F."/>
            <person name="Wikel S."/>
            <person name="Strausberg R."/>
        </authorList>
    </citation>
    <scope>NUCLEOTIDE SEQUENCE [LARGE SCALE GENOMIC DNA]</scope>
    <source>
        <strain evidence="9">Wikel</strain>
        <strain evidence="7">Wikel colony</strain>
    </source>
</reference>
<dbReference type="STRING" id="6945.B7PL46"/>
<dbReference type="EMBL" id="ABJB010969098">
    <property type="status" value="NOT_ANNOTATED_CDS"/>
    <property type="molecule type" value="Genomic_DNA"/>
</dbReference>
<keyword evidence="4" id="KW-0325">Glycoprotein</keyword>
<dbReference type="InterPro" id="IPR050541">
    <property type="entry name" value="LRR_TM_domain-containing"/>
</dbReference>
<dbReference type="PaxDb" id="6945-B7PL46"/>
<evidence type="ECO:0000256" key="4">
    <source>
        <dbReference type="ARBA" id="ARBA00023180"/>
    </source>
</evidence>
<dbReference type="InterPro" id="IPR003591">
    <property type="entry name" value="Leu-rich_rpt_typical-subtyp"/>
</dbReference>
<feature type="domain" description="LRRCT" evidence="6">
    <location>
        <begin position="249"/>
        <end position="298"/>
    </location>
</feature>
<dbReference type="PANTHER" id="PTHR24369:SF210">
    <property type="entry name" value="CHAOPTIN-RELATED"/>
    <property type="match status" value="1"/>
</dbReference>
<dbReference type="InterPro" id="IPR001611">
    <property type="entry name" value="Leu-rich_rpt"/>
</dbReference>
<dbReference type="InParanoid" id="B7PL46"/>
<evidence type="ECO:0000313" key="7">
    <source>
        <dbReference type="EMBL" id="EEC07318.1"/>
    </source>
</evidence>
<dbReference type="Gene3D" id="3.80.10.10">
    <property type="entry name" value="Ribonuclease Inhibitor"/>
    <property type="match status" value="3"/>
</dbReference>
<dbReference type="VEuPathDB" id="VectorBase:ISCI018651"/>
<dbReference type="EMBL" id="ABJB010501174">
    <property type="status" value="NOT_ANNOTATED_CDS"/>
    <property type="molecule type" value="Genomic_DNA"/>
</dbReference>
<reference evidence="8" key="2">
    <citation type="submission" date="2020-05" db="UniProtKB">
        <authorList>
            <consortium name="EnsemblMetazoa"/>
        </authorList>
    </citation>
    <scope>IDENTIFICATION</scope>
    <source>
        <strain evidence="8">wikel</strain>
    </source>
</reference>
<dbReference type="PANTHER" id="PTHR24369">
    <property type="entry name" value="ANTIGEN BSP, PUTATIVE-RELATED"/>
    <property type="match status" value="1"/>
</dbReference>
<dbReference type="EMBL" id="ABJB010836656">
    <property type="status" value="NOT_ANNOTATED_CDS"/>
    <property type="molecule type" value="Genomic_DNA"/>
</dbReference>
<sequence length="445" mass="50505">MAATHHVWPALSANEKTRTAQRFPVKRTLCVVKLGLIWMVTSDLETLRLVQEVSHPADSQLMENQIETVHEGAFADLTSMERLDLSHNRLAVLGQWMLHGSLLLKNLTLNRNNLTTLGKQLFEGMPKLRVVRLSENPLVCDCRLAWLALWLQRHPRLGLLTRCSRPLPLRGKLLAELHETDLRCEPGEPSSWALLARLEQNRITEIPSHAFAQLKWIRRIDLSGNLISKVAPDAFSGLTSLTSLHLARNPFICDCNLRWLATYLHQYPVETSGARCESPKRMHRRRLTLLGDSKFKCKGSEEHRTRLAGDCIVDRDCPESCVCEGTIVDCSRKSLREIPSDLPTFTTELDLRNNAIADIEDNAFLGAEQLADLLLMENKLRQVRPKMFSGLSSLRTLMLRSNQLSFIANDTFADLTTVRLLSLYDNKIRCLAQSAFERLTSLRTL</sequence>
<dbReference type="EMBL" id="ABJB010758600">
    <property type="status" value="NOT_ANNOTATED_CDS"/>
    <property type="molecule type" value="Genomic_DNA"/>
</dbReference>
<dbReference type="InterPro" id="IPR026906">
    <property type="entry name" value="LRR_5"/>
</dbReference>
<evidence type="ECO:0000259" key="5">
    <source>
        <dbReference type="SMART" id="SM00013"/>
    </source>
</evidence>
<accession>B7PL46</accession>
<dbReference type="SUPFAM" id="SSF52058">
    <property type="entry name" value="L domain-like"/>
    <property type="match status" value="2"/>
</dbReference>
<organism>
    <name type="scientific">Ixodes scapularis</name>
    <name type="common">Black-legged tick</name>
    <name type="synonym">Deer tick</name>
    <dbReference type="NCBI Taxonomy" id="6945"/>
    <lineage>
        <taxon>Eukaryota</taxon>
        <taxon>Metazoa</taxon>
        <taxon>Ecdysozoa</taxon>
        <taxon>Arthropoda</taxon>
        <taxon>Chelicerata</taxon>
        <taxon>Arachnida</taxon>
        <taxon>Acari</taxon>
        <taxon>Parasitiformes</taxon>
        <taxon>Ixodida</taxon>
        <taxon>Ixodoidea</taxon>
        <taxon>Ixodidae</taxon>
        <taxon>Ixodinae</taxon>
        <taxon>Ixodes</taxon>
    </lineage>
</organism>
<dbReference type="AlphaFoldDB" id="B7PL46"/>
<dbReference type="EMBL" id="ABJB010859099">
    <property type="status" value="NOT_ANNOTATED_CDS"/>
    <property type="molecule type" value="Genomic_DNA"/>
</dbReference>
<dbReference type="FunFam" id="3.80.10.10:FF:002812">
    <property type="entry name" value="Slit protein, putative"/>
    <property type="match status" value="1"/>
</dbReference>
<dbReference type="SMART" id="SM00013">
    <property type="entry name" value="LRRNT"/>
    <property type="match status" value="1"/>
</dbReference>
<dbReference type="Pfam" id="PF01462">
    <property type="entry name" value="LRRNT"/>
    <property type="match status" value="1"/>
</dbReference>
<dbReference type="VEuPathDB" id="VectorBase:ISCP_003907"/>
<dbReference type="EMBL" id="ABJB010223609">
    <property type="status" value="NOT_ANNOTATED_CDS"/>
    <property type="molecule type" value="Genomic_DNA"/>
</dbReference>
<protein>
    <submittedName>
        <fullName evidence="7 8">Slit protein, putative</fullName>
    </submittedName>
</protein>
<dbReference type="SMART" id="SM00082">
    <property type="entry name" value="LRRCT"/>
    <property type="match status" value="2"/>
</dbReference>
<dbReference type="EMBL" id="ABJB010080603">
    <property type="status" value="NOT_ANNOTATED_CDS"/>
    <property type="molecule type" value="Genomic_DNA"/>
</dbReference>
<dbReference type="SMART" id="SM00369">
    <property type="entry name" value="LRR_TYP"/>
    <property type="match status" value="7"/>
</dbReference>
<dbReference type="FunFam" id="3.80.10.10:FF:000770">
    <property type="entry name" value="Uncharacterized protein"/>
    <property type="match status" value="1"/>
</dbReference>
<proteinExistence type="predicted"/>
<dbReference type="InterPro" id="IPR000372">
    <property type="entry name" value="LRRNT"/>
</dbReference>
<keyword evidence="2" id="KW-0732">Signal</keyword>
<evidence type="ECO:0000256" key="3">
    <source>
        <dbReference type="ARBA" id="ARBA00022737"/>
    </source>
</evidence>
<gene>
    <name evidence="7" type="ORF">IscW_ISCW018651</name>
</gene>
<evidence type="ECO:0000256" key="1">
    <source>
        <dbReference type="ARBA" id="ARBA00022614"/>
    </source>
</evidence>
<dbReference type="Pfam" id="PF01463">
    <property type="entry name" value="LRRCT"/>
    <property type="match status" value="2"/>
</dbReference>
<dbReference type="EMBL" id="ABJB010648433">
    <property type="status" value="NOT_ANNOTATED_CDS"/>
    <property type="molecule type" value="Genomic_DNA"/>
</dbReference>
<dbReference type="EMBL" id="ABJB010792352">
    <property type="status" value="NOT_ANNOTATED_CDS"/>
    <property type="molecule type" value="Genomic_DNA"/>
</dbReference>